<reference evidence="1 2" key="2">
    <citation type="journal article" date="2012" name="Open Biol.">
        <title>Characteristics of nucleosomes and linker DNA regions on the genome of the basidiomycete Mixia osmundae revealed by mono- and dinucleosome mapping.</title>
        <authorList>
            <person name="Nishida H."/>
            <person name="Kondo S."/>
            <person name="Matsumoto T."/>
            <person name="Suzuki Y."/>
            <person name="Yoshikawa H."/>
            <person name="Taylor T.D."/>
            <person name="Sugiyama J."/>
        </authorList>
    </citation>
    <scope>NUCLEOTIDE SEQUENCE [LARGE SCALE GENOMIC DNA]</scope>
    <source>
        <strain evidence="2">CBS 9802 / IAM 14324 / JCM 22182 / KY 12970</strain>
    </source>
</reference>
<name>G7E774_MIXOS</name>
<dbReference type="InParanoid" id="G7E774"/>
<comment type="caution">
    <text evidence="1">The sequence shown here is derived from an EMBL/GenBank/DDBJ whole genome shotgun (WGS) entry which is preliminary data.</text>
</comment>
<protein>
    <submittedName>
        <fullName evidence="1">Uncharacterized protein</fullName>
    </submittedName>
</protein>
<evidence type="ECO:0000313" key="2">
    <source>
        <dbReference type="Proteomes" id="UP000009131"/>
    </source>
</evidence>
<accession>G7E774</accession>
<organism evidence="1 2">
    <name type="scientific">Mixia osmundae (strain CBS 9802 / IAM 14324 / JCM 22182 / KY 12970)</name>
    <dbReference type="NCBI Taxonomy" id="764103"/>
    <lineage>
        <taxon>Eukaryota</taxon>
        <taxon>Fungi</taxon>
        <taxon>Dikarya</taxon>
        <taxon>Basidiomycota</taxon>
        <taxon>Pucciniomycotina</taxon>
        <taxon>Mixiomycetes</taxon>
        <taxon>Mixiales</taxon>
        <taxon>Mixiaceae</taxon>
        <taxon>Mixia</taxon>
    </lineage>
</organism>
<proteinExistence type="predicted"/>
<sequence length="55" mass="5936">MEGSKPPYAPLVCPCMSSHVLVYLALRASQSEWARIGPDSGLAEAYSTELIRVAL</sequence>
<dbReference type="EMBL" id="BABT02000157">
    <property type="protein sequence ID" value="GAA98684.1"/>
    <property type="molecule type" value="Genomic_DNA"/>
</dbReference>
<evidence type="ECO:0000313" key="1">
    <source>
        <dbReference type="EMBL" id="GAA98684.1"/>
    </source>
</evidence>
<gene>
    <name evidence="1" type="primary">Mo05372</name>
    <name evidence="1" type="ORF">E5Q_05372</name>
</gene>
<dbReference type="Proteomes" id="UP000009131">
    <property type="component" value="Unassembled WGS sequence"/>
</dbReference>
<dbReference type="RefSeq" id="XP_014570573.1">
    <property type="nucleotide sequence ID" value="XM_014715087.1"/>
</dbReference>
<reference evidence="1 2" key="1">
    <citation type="journal article" date="2011" name="J. Gen. Appl. Microbiol.">
        <title>Draft genome sequencing of the enigmatic basidiomycete Mixia osmundae.</title>
        <authorList>
            <person name="Nishida H."/>
            <person name="Nagatsuka Y."/>
            <person name="Sugiyama J."/>
        </authorList>
    </citation>
    <scope>NUCLEOTIDE SEQUENCE [LARGE SCALE GENOMIC DNA]</scope>
    <source>
        <strain evidence="2">CBS 9802 / IAM 14324 / JCM 22182 / KY 12970</strain>
    </source>
</reference>
<dbReference type="AlphaFoldDB" id="G7E774"/>
<dbReference type="HOGENOM" id="CLU_3032892_0_0_1"/>
<keyword evidence="2" id="KW-1185">Reference proteome</keyword>